<accession>A0A246GE37</accession>
<organism evidence="1 2">
    <name type="scientific">Flavobacterium columnare</name>
    <dbReference type="NCBI Taxonomy" id="996"/>
    <lineage>
        <taxon>Bacteria</taxon>
        <taxon>Pseudomonadati</taxon>
        <taxon>Bacteroidota</taxon>
        <taxon>Flavobacteriia</taxon>
        <taxon>Flavobacteriales</taxon>
        <taxon>Flavobacteriaceae</taxon>
        <taxon>Flavobacterium</taxon>
    </lineage>
</organism>
<dbReference type="PROSITE" id="PS51257">
    <property type="entry name" value="PROKAR_LIPOPROTEIN"/>
    <property type="match status" value="1"/>
</dbReference>
<gene>
    <name evidence="1" type="ORF">BWK62_00030</name>
</gene>
<sequence>MKVKNNVNIIFVFLALFVISCDNKKNSNDIEIRTRYFNLENQGWKSKNIIQNIEGTLFSATEVPIQYYLLKNKGTVNLKEVDSIYEKNKFERIIEFQFQDEEEKNLLEGKDKKTQIVDEDLVKYLSFDIQKDFVVVNQKRDTIPCSGVLYERTYKITPYNKILLFFSGINPNDRIQLIYKDNLFLKGNIKFQFKENYTPIAL</sequence>
<evidence type="ECO:0000313" key="1">
    <source>
        <dbReference type="EMBL" id="OWP79664.1"/>
    </source>
</evidence>
<name>A0A246GE37_9FLAO</name>
<dbReference type="AlphaFoldDB" id="A0A246GE37"/>
<dbReference type="EMBL" id="MTCY01000001">
    <property type="protein sequence ID" value="OWP79664.1"/>
    <property type="molecule type" value="Genomic_DNA"/>
</dbReference>
<protein>
    <recommendedName>
        <fullName evidence="3">Lipoprotein</fullName>
    </recommendedName>
</protein>
<reference evidence="1 2" key="1">
    <citation type="journal article" date="2017" name="Infect. Genet. Evol.">
        <title>Comparative genome analysis of fish pathogen Flavobacterium columnare reveals extensive sequence diversity within the species.</title>
        <authorList>
            <person name="Kayansamruaj P."/>
            <person name="Dong H.T."/>
            <person name="Hirono I."/>
            <person name="Kondo H."/>
            <person name="Senapin S."/>
            <person name="Rodkhum C."/>
        </authorList>
    </citation>
    <scope>NUCLEOTIDE SEQUENCE [LARGE SCALE GENOMIC DNA]</scope>
    <source>
        <strain evidence="1 2">1214</strain>
    </source>
</reference>
<dbReference type="Proteomes" id="UP000198034">
    <property type="component" value="Unassembled WGS sequence"/>
</dbReference>
<evidence type="ECO:0008006" key="3">
    <source>
        <dbReference type="Google" id="ProtNLM"/>
    </source>
</evidence>
<comment type="caution">
    <text evidence="1">The sequence shown here is derived from an EMBL/GenBank/DDBJ whole genome shotgun (WGS) entry which is preliminary data.</text>
</comment>
<evidence type="ECO:0000313" key="2">
    <source>
        <dbReference type="Proteomes" id="UP000198034"/>
    </source>
</evidence>
<proteinExistence type="predicted"/>